<keyword evidence="6 11" id="KW-0418">Kinase</keyword>
<protein>
    <recommendedName>
        <fullName evidence="2">histidine kinase</fullName>
        <ecNumber evidence="2">2.7.13.3</ecNumber>
    </recommendedName>
</protein>
<dbReference type="PANTHER" id="PTHR24421">
    <property type="entry name" value="NITRATE/NITRITE SENSOR PROTEIN NARX-RELATED"/>
    <property type="match status" value="1"/>
</dbReference>
<dbReference type="GO" id="GO:0046983">
    <property type="term" value="F:protein dimerization activity"/>
    <property type="evidence" value="ECO:0007669"/>
    <property type="project" value="InterPro"/>
</dbReference>
<evidence type="ECO:0000313" key="12">
    <source>
        <dbReference type="Proteomes" id="UP000199001"/>
    </source>
</evidence>
<dbReference type="CDD" id="cd16917">
    <property type="entry name" value="HATPase_UhpB-NarQ-NarX-like"/>
    <property type="match status" value="1"/>
</dbReference>
<gene>
    <name evidence="11" type="ORF">GA0070606_5356</name>
</gene>
<dbReference type="STRING" id="47855.GA0070606_5356"/>
<dbReference type="PANTHER" id="PTHR24421:SF10">
    <property type="entry name" value="NITRATE_NITRITE SENSOR PROTEIN NARQ"/>
    <property type="match status" value="1"/>
</dbReference>
<proteinExistence type="predicted"/>
<evidence type="ECO:0000313" key="11">
    <source>
        <dbReference type="EMBL" id="SCL70308.1"/>
    </source>
</evidence>
<sequence length="354" mass="36694">MAALAVLAACGVAVTEAGRPPWWHWTVIGAVALPIAVRDRWSLIAALVTLTASVAALGYDVIPPYAAVSLVAAVALTQYSVAAKLPATRSGSVLAAGLAGAGVLAFLAPSAPLVAMPAVTLPWLVGRLVRHRRHLTERLADERAARAVAEERLRIARDLHDTVAHNLSVIAMKASIARHVAAARPEESVTALEVIEAVGREALVEMRGALGLLRANDDPDLPVGSADDVRALVDRAEQAGIRVELTLVGEAALPAGIRLVVYRVVQEALTNVIRHAKATRCTVSVAVDADAVTVDVADDGTASGATDATGYGLRGMRERVSAYGGSLHAAPRPSGGFAVAVRLPTAQPVEGGQR</sequence>
<keyword evidence="3" id="KW-0597">Phosphoprotein</keyword>
<dbReference type="Proteomes" id="UP000199001">
    <property type="component" value="Unassembled WGS sequence"/>
</dbReference>
<dbReference type="Gene3D" id="3.30.565.10">
    <property type="entry name" value="Histidine kinase-like ATPase, C-terminal domain"/>
    <property type="match status" value="1"/>
</dbReference>
<keyword evidence="8" id="KW-0902">Two-component regulatory system</keyword>
<dbReference type="GO" id="GO:0000155">
    <property type="term" value="F:phosphorelay sensor kinase activity"/>
    <property type="evidence" value="ECO:0007669"/>
    <property type="project" value="InterPro"/>
</dbReference>
<dbReference type="InterPro" id="IPR003594">
    <property type="entry name" value="HATPase_dom"/>
</dbReference>
<dbReference type="SUPFAM" id="SSF55874">
    <property type="entry name" value="ATPase domain of HSP90 chaperone/DNA topoisomerase II/histidine kinase"/>
    <property type="match status" value="1"/>
</dbReference>
<dbReference type="InterPro" id="IPR050482">
    <property type="entry name" value="Sensor_HK_TwoCompSys"/>
</dbReference>
<feature type="transmembrane region" description="Helical" evidence="9">
    <location>
        <begin position="41"/>
        <end position="58"/>
    </location>
</feature>
<keyword evidence="4" id="KW-0808">Transferase</keyword>
<keyword evidence="9" id="KW-0472">Membrane</keyword>
<dbReference type="InterPro" id="IPR036890">
    <property type="entry name" value="HATPase_C_sf"/>
</dbReference>
<comment type="catalytic activity">
    <reaction evidence="1">
        <text>ATP + protein L-histidine = ADP + protein N-phospho-L-histidine.</text>
        <dbReference type="EC" id="2.7.13.3"/>
    </reaction>
</comment>
<feature type="transmembrane region" description="Helical" evidence="9">
    <location>
        <begin position="94"/>
        <end position="125"/>
    </location>
</feature>
<dbReference type="GO" id="GO:0005524">
    <property type="term" value="F:ATP binding"/>
    <property type="evidence" value="ECO:0007669"/>
    <property type="project" value="UniProtKB-KW"/>
</dbReference>
<evidence type="ECO:0000256" key="4">
    <source>
        <dbReference type="ARBA" id="ARBA00022679"/>
    </source>
</evidence>
<dbReference type="InterPro" id="IPR011712">
    <property type="entry name" value="Sig_transdc_His_kin_sub3_dim/P"/>
</dbReference>
<dbReference type="SMART" id="SM00387">
    <property type="entry name" value="HATPase_c"/>
    <property type="match status" value="1"/>
</dbReference>
<dbReference type="GO" id="GO:0016020">
    <property type="term" value="C:membrane"/>
    <property type="evidence" value="ECO:0007669"/>
    <property type="project" value="InterPro"/>
</dbReference>
<keyword evidence="12" id="KW-1185">Reference proteome</keyword>
<evidence type="ECO:0000259" key="10">
    <source>
        <dbReference type="SMART" id="SM00387"/>
    </source>
</evidence>
<evidence type="ECO:0000256" key="5">
    <source>
        <dbReference type="ARBA" id="ARBA00022741"/>
    </source>
</evidence>
<dbReference type="AlphaFoldDB" id="A0A1C6VVC5"/>
<dbReference type="Pfam" id="PF02518">
    <property type="entry name" value="HATPase_c"/>
    <property type="match status" value="1"/>
</dbReference>
<keyword evidence="5" id="KW-0547">Nucleotide-binding</keyword>
<dbReference type="Pfam" id="PF07730">
    <property type="entry name" value="HisKA_3"/>
    <property type="match status" value="1"/>
</dbReference>
<keyword evidence="9" id="KW-1133">Transmembrane helix</keyword>
<dbReference type="EC" id="2.7.13.3" evidence="2"/>
<keyword evidence="9" id="KW-0812">Transmembrane</keyword>
<evidence type="ECO:0000256" key="9">
    <source>
        <dbReference type="SAM" id="Phobius"/>
    </source>
</evidence>
<accession>A0A1C6VVC5</accession>
<name>A0A1C6VVC5_9ACTN</name>
<evidence type="ECO:0000256" key="8">
    <source>
        <dbReference type="ARBA" id="ARBA00023012"/>
    </source>
</evidence>
<evidence type="ECO:0000256" key="7">
    <source>
        <dbReference type="ARBA" id="ARBA00022840"/>
    </source>
</evidence>
<evidence type="ECO:0000256" key="6">
    <source>
        <dbReference type="ARBA" id="ARBA00022777"/>
    </source>
</evidence>
<evidence type="ECO:0000256" key="2">
    <source>
        <dbReference type="ARBA" id="ARBA00012438"/>
    </source>
</evidence>
<organism evidence="11 12">
    <name type="scientific">Micromonospora citrea</name>
    <dbReference type="NCBI Taxonomy" id="47855"/>
    <lineage>
        <taxon>Bacteria</taxon>
        <taxon>Bacillati</taxon>
        <taxon>Actinomycetota</taxon>
        <taxon>Actinomycetes</taxon>
        <taxon>Micromonosporales</taxon>
        <taxon>Micromonosporaceae</taxon>
        <taxon>Micromonospora</taxon>
    </lineage>
</organism>
<dbReference type="EMBL" id="FMHZ01000002">
    <property type="protein sequence ID" value="SCL70308.1"/>
    <property type="molecule type" value="Genomic_DNA"/>
</dbReference>
<feature type="domain" description="Histidine kinase/HSP90-like ATPase" evidence="10">
    <location>
        <begin position="256"/>
        <end position="347"/>
    </location>
</feature>
<reference evidence="12" key="1">
    <citation type="submission" date="2016-06" db="EMBL/GenBank/DDBJ databases">
        <authorList>
            <person name="Varghese N."/>
            <person name="Submissions Spin"/>
        </authorList>
    </citation>
    <scope>NUCLEOTIDE SEQUENCE [LARGE SCALE GENOMIC DNA]</scope>
    <source>
        <strain evidence="12">DSM 43903</strain>
    </source>
</reference>
<keyword evidence="7" id="KW-0067">ATP-binding</keyword>
<evidence type="ECO:0000256" key="1">
    <source>
        <dbReference type="ARBA" id="ARBA00000085"/>
    </source>
</evidence>
<dbReference type="Gene3D" id="1.20.5.1930">
    <property type="match status" value="1"/>
</dbReference>
<evidence type="ECO:0000256" key="3">
    <source>
        <dbReference type="ARBA" id="ARBA00022553"/>
    </source>
</evidence>